<protein>
    <submittedName>
        <fullName evidence="2">Uncharacterized protein</fullName>
    </submittedName>
</protein>
<keyword evidence="1" id="KW-0175">Coiled coil</keyword>
<comment type="caution">
    <text evidence="2">The sequence shown here is derived from an EMBL/GenBank/DDBJ whole genome shotgun (WGS) entry which is preliminary data.</text>
</comment>
<accession>A0A9W9E095</accession>
<gene>
    <name evidence="2" type="ORF">C8J55DRAFT_554434</name>
</gene>
<proteinExistence type="predicted"/>
<dbReference type="AlphaFoldDB" id="A0A9W9E095"/>
<evidence type="ECO:0000313" key="2">
    <source>
        <dbReference type="EMBL" id="KAJ4494813.1"/>
    </source>
</evidence>
<sequence length="352" mass="40816">MPLQPKRSLPWSENECDEDYAAYTKVRRIGHNGRYEDEVEFLRLRNAELEARVHELEDDLEKILNQEMDDVASLKEDVHLYYRQYRDSQLEVMELEEVIFELRESGNCNQFVTEKPEDELQLLSLRNKLAELEKPRVVADTEQIDELRVVSVIQSENPLSSLNLNGPSSSTSTSTLPYPVDAPTSGWFFEAFHYLNVALGPQYLALFQKWMQYERKAHWLNPHKLAGFSPEKRPSVLLSWMKNRPRPLPKVDKRGFFTPTFIEEVAAWWASLQPQWRLLDENGTPTPFDSFGDDMSPLNKHGRNAWVGLLACIKWWGIGLKCSVADDHEVHLNEWLNIIADMTRMLGKLAAD</sequence>
<evidence type="ECO:0000313" key="3">
    <source>
        <dbReference type="Proteomes" id="UP001150238"/>
    </source>
</evidence>
<evidence type="ECO:0000256" key="1">
    <source>
        <dbReference type="SAM" id="Coils"/>
    </source>
</evidence>
<feature type="coiled-coil region" evidence="1">
    <location>
        <begin position="32"/>
        <end position="77"/>
    </location>
</feature>
<reference evidence="2" key="2">
    <citation type="journal article" date="2023" name="Proc. Natl. Acad. Sci. U.S.A.">
        <title>A global phylogenomic analysis of the shiitake genus Lentinula.</title>
        <authorList>
            <person name="Sierra-Patev S."/>
            <person name="Min B."/>
            <person name="Naranjo-Ortiz M."/>
            <person name="Looney B."/>
            <person name="Konkel Z."/>
            <person name="Slot J.C."/>
            <person name="Sakamoto Y."/>
            <person name="Steenwyk J.L."/>
            <person name="Rokas A."/>
            <person name="Carro J."/>
            <person name="Camarero S."/>
            <person name="Ferreira P."/>
            <person name="Molpeceres G."/>
            <person name="Ruiz-Duenas F.J."/>
            <person name="Serrano A."/>
            <person name="Henrissat B."/>
            <person name="Drula E."/>
            <person name="Hughes K.W."/>
            <person name="Mata J.L."/>
            <person name="Ishikawa N.K."/>
            <person name="Vargas-Isla R."/>
            <person name="Ushijima S."/>
            <person name="Smith C.A."/>
            <person name="Donoghue J."/>
            <person name="Ahrendt S."/>
            <person name="Andreopoulos W."/>
            <person name="He G."/>
            <person name="LaButti K."/>
            <person name="Lipzen A."/>
            <person name="Ng V."/>
            <person name="Riley R."/>
            <person name="Sandor L."/>
            <person name="Barry K."/>
            <person name="Martinez A.T."/>
            <person name="Xiao Y."/>
            <person name="Gibbons J.G."/>
            <person name="Terashima K."/>
            <person name="Grigoriev I.V."/>
            <person name="Hibbett D."/>
        </authorList>
    </citation>
    <scope>NUCLEOTIDE SEQUENCE</scope>
    <source>
        <strain evidence="2">Sp2 HRB7682 ss15</strain>
    </source>
</reference>
<organism evidence="2 3">
    <name type="scientific">Lentinula lateritia</name>
    <dbReference type="NCBI Taxonomy" id="40482"/>
    <lineage>
        <taxon>Eukaryota</taxon>
        <taxon>Fungi</taxon>
        <taxon>Dikarya</taxon>
        <taxon>Basidiomycota</taxon>
        <taxon>Agaricomycotina</taxon>
        <taxon>Agaricomycetes</taxon>
        <taxon>Agaricomycetidae</taxon>
        <taxon>Agaricales</taxon>
        <taxon>Marasmiineae</taxon>
        <taxon>Omphalotaceae</taxon>
        <taxon>Lentinula</taxon>
    </lineage>
</organism>
<name>A0A9W9E095_9AGAR</name>
<dbReference type="Proteomes" id="UP001150238">
    <property type="component" value="Unassembled WGS sequence"/>
</dbReference>
<dbReference type="EMBL" id="JANVFS010000002">
    <property type="protein sequence ID" value="KAJ4494813.1"/>
    <property type="molecule type" value="Genomic_DNA"/>
</dbReference>
<reference evidence="2" key="1">
    <citation type="submission" date="2022-08" db="EMBL/GenBank/DDBJ databases">
        <authorList>
            <consortium name="DOE Joint Genome Institute"/>
            <person name="Min B."/>
            <person name="Riley R."/>
            <person name="Sierra-Patev S."/>
            <person name="Naranjo-Ortiz M."/>
            <person name="Looney B."/>
            <person name="Konkel Z."/>
            <person name="Slot J.C."/>
            <person name="Sakamoto Y."/>
            <person name="Steenwyk J.L."/>
            <person name="Rokas A."/>
            <person name="Carro J."/>
            <person name="Camarero S."/>
            <person name="Ferreira P."/>
            <person name="Molpeceres G."/>
            <person name="Ruiz-Duenas F.J."/>
            <person name="Serrano A."/>
            <person name="Henrissat B."/>
            <person name="Drula E."/>
            <person name="Hughes K.W."/>
            <person name="Mata J.L."/>
            <person name="Ishikawa N.K."/>
            <person name="Vargas-Isla R."/>
            <person name="Ushijima S."/>
            <person name="Smith C.A."/>
            <person name="Ahrendt S."/>
            <person name="Andreopoulos W."/>
            <person name="He G."/>
            <person name="Labutti K."/>
            <person name="Lipzen A."/>
            <person name="Ng V."/>
            <person name="Sandor L."/>
            <person name="Barry K."/>
            <person name="Martinez A.T."/>
            <person name="Xiao Y."/>
            <person name="Gibbons J.G."/>
            <person name="Terashima K."/>
            <person name="Hibbett D.S."/>
            <person name="Grigoriev I.V."/>
        </authorList>
    </citation>
    <scope>NUCLEOTIDE SEQUENCE</scope>
    <source>
        <strain evidence="2">Sp2 HRB7682 ss15</strain>
    </source>
</reference>